<dbReference type="EMBL" id="SLZY01000014">
    <property type="protein sequence ID" value="TCS70750.1"/>
    <property type="molecule type" value="Genomic_DNA"/>
</dbReference>
<proteinExistence type="predicted"/>
<dbReference type="Proteomes" id="UP000295135">
    <property type="component" value="Unassembled WGS sequence"/>
</dbReference>
<sequence length="117" mass="12798">MAEDWLSQAISVGLAKLAALQLPGTPIDAPSAAACRAVWVEAITDGRAWVRERDVPRIEAAFITLAKTAERWPAPAQFLRALPAVTHPVALPEPPMDEAQRAQVRELLRKAREALTR</sequence>
<organism evidence="1 2">
    <name type="scientific">Sulfuritortus calidifontis</name>
    <dbReference type="NCBI Taxonomy" id="1914471"/>
    <lineage>
        <taxon>Bacteria</taxon>
        <taxon>Pseudomonadati</taxon>
        <taxon>Pseudomonadota</taxon>
        <taxon>Betaproteobacteria</taxon>
        <taxon>Nitrosomonadales</taxon>
        <taxon>Thiobacillaceae</taxon>
        <taxon>Sulfuritortus</taxon>
    </lineage>
</organism>
<keyword evidence="2" id="KW-1185">Reference proteome</keyword>
<comment type="caution">
    <text evidence="1">The sequence shown here is derived from an EMBL/GenBank/DDBJ whole genome shotgun (WGS) entry which is preliminary data.</text>
</comment>
<protein>
    <submittedName>
        <fullName evidence="1">Uncharacterized protein</fullName>
    </submittedName>
</protein>
<dbReference type="AlphaFoldDB" id="A0A4R3JTK4"/>
<dbReference type="OrthoDB" id="8612489at2"/>
<gene>
    <name evidence="1" type="ORF">EDC61_11477</name>
</gene>
<reference evidence="1 2" key="1">
    <citation type="submission" date="2019-03" db="EMBL/GenBank/DDBJ databases">
        <title>Genomic Encyclopedia of Type Strains, Phase IV (KMG-IV): sequencing the most valuable type-strain genomes for metagenomic binning, comparative biology and taxonomic classification.</title>
        <authorList>
            <person name="Goeker M."/>
        </authorList>
    </citation>
    <scope>NUCLEOTIDE SEQUENCE [LARGE SCALE GENOMIC DNA]</scope>
    <source>
        <strain evidence="1 2">DSM 103923</strain>
    </source>
</reference>
<accession>A0A4R3JTK4</accession>
<name>A0A4R3JTK4_9PROT</name>
<evidence type="ECO:0000313" key="2">
    <source>
        <dbReference type="Proteomes" id="UP000295135"/>
    </source>
</evidence>
<evidence type="ECO:0000313" key="1">
    <source>
        <dbReference type="EMBL" id="TCS70750.1"/>
    </source>
</evidence>
<dbReference type="RefSeq" id="WP_126457830.1">
    <property type="nucleotide sequence ID" value="NZ_AP018721.1"/>
</dbReference>